<accession>A0A9Q0X4X4</accession>
<comment type="caution">
    <text evidence="1">The sequence shown here is derived from an EMBL/GenBank/DDBJ whole genome shotgun (WGS) entry which is preliminary data.</text>
</comment>
<gene>
    <name evidence="1" type="ORF">OIU74_002783</name>
</gene>
<keyword evidence="2" id="KW-1185">Reference proteome</keyword>
<protein>
    <submittedName>
        <fullName evidence="1">Uncharacterized protein</fullName>
    </submittedName>
</protein>
<reference evidence="1" key="2">
    <citation type="journal article" date="2023" name="Int. J. Mol. Sci.">
        <title>De Novo Assembly and Annotation of 11 Diverse Shrub Willow (Salix) Genomes Reveals Novel Gene Organization in Sex-Linked Regions.</title>
        <authorList>
            <person name="Hyden B."/>
            <person name="Feng K."/>
            <person name="Yates T.B."/>
            <person name="Jawdy S."/>
            <person name="Cereghino C."/>
            <person name="Smart L.B."/>
            <person name="Muchero W."/>
        </authorList>
    </citation>
    <scope>NUCLEOTIDE SEQUENCE</scope>
    <source>
        <tissue evidence="1">Shoot tip</tissue>
    </source>
</reference>
<dbReference type="AlphaFoldDB" id="A0A9Q0X4X4"/>
<proteinExistence type="predicted"/>
<reference evidence="1" key="1">
    <citation type="submission" date="2022-11" db="EMBL/GenBank/DDBJ databases">
        <authorList>
            <person name="Hyden B.L."/>
            <person name="Feng K."/>
            <person name="Yates T."/>
            <person name="Jawdy S."/>
            <person name="Smart L.B."/>
            <person name="Muchero W."/>
        </authorList>
    </citation>
    <scope>NUCLEOTIDE SEQUENCE</scope>
    <source>
        <tissue evidence="1">Shoot tip</tissue>
    </source>
</reference>
<organism evidence="1 2">
    <name type="scientific">Salix koriyanagi</name>
    <dbReference type="NCBI Taxonomy" id="2511006"/>
    <lineage>
        <taxon>Eukaryota</taxon>
        <taxon>Viridiplantae</taxon>
        <taxon>Streptophyta</taxon>
        <taxon>Embryophyta</taxon>
        <taxon>Tracheophyta</taxon>
        <taxon>Spermatophyta</taxon>
        <taxon>Magnoliopsida</taxon>
        <taxon>eudicotyledons</taxon>
        <taxon>Gunneridae</taxon>
        <taxon>Pentapetalae</taxon>
        <taxon>rosids</taxon>
        <taxon>fabids</taxon>
        <taxon>Malpighiales</taxon>
        <taxon>Salicaceae</taxon>
        <taxon>Saliceae</taxon>
        <taxon>Salix</taxon>
    </lineage>
</organism>
<dbReference type="EMBL" id="JAPFFM010000001">
    <property type="protein sequence ID" value="KAJ6779056.1"/>
    <property type="molecule type" value="Genomic_DNA"/>
</dbReference>
<evidence type="ECO:0000313" key="2">
    <source>
        <dbReference type="Proteomes" id="UP001151752"/>
    </source>
</evidence>
<name>A0A9Q0X4X4_9ROSI</name>
<sequence>MVDNHILNMVLMISNENRHEVFGTSNDIFQGWRGYRREAEELKFRVRCTKFLDIGCNIVCKWRGHEKHCDGETVISFKQTFCKLHD</sequence>
<evidence type="ECO:0000313" key="1">
    <source>
        <dbReference type="EMBL" id="KAJ6779056.1"/>
    </source>
</evidence>
<dbReference type="Proteomes" id="UP001151752">
    <property type="component" value="Chromosome 16"/>
</dbReference>